<dbReference type="InterPro" id="IPR038967">
    <property type="entry name" value="Dsc4-like"/>
</dbReference>
<evidence type="ECO:0000256" key="1">
    <source>
        <dbReference type="SAM" id="MobiDB-lite"/>
    </source>
</evidence>
<evidence type="ECO:0000256" key="2">
    <source>
        <dbReference type="SAM" id="Phobius"/>
    </source>
</evidence>
<dbReference type="GO" id="GO:0032933">
    <property type="term" value="P:SREBP signaling pathway"/>
    <property type="evidence" value="ECO:0007669"/>
    <property type="project" value="InterPro"/>
</dbReference>
<comment type="caution">
    <text evidence="4">The sequence shown here is derived from an EMBL/GenBank/DDBJ whole genome shotgun (WGS) entry which is preliminary data.</text>
</comment>
<dbReference type="GO" id="GO:0005783">
    <property type="term" value="C:endoplasmic reticulum"/>
    <property type="evidence" value="ECO:0007669"/>
    <property type="project" value="TreeGrafter"/>
</dbReference>
<evidence type="ECO:0000259" key="3">
    <source>
        <dbReference type="Pfam" id="PF08508"/>
    </source>
</evidence>
<feature type="transmembrane region" description="Helical" evidence="2">
    <location>
        <begin position="99"/>
        <end position="120"/>
    </location>
</feature>
<proteinExistence type="predicted"/>
<organism evidence="4 5">
    <name type="scientific">Steccherinum ochraceum</name>
    <dbReference type="NCBI Taxonomy" id="92696"/>
    <lineage>
        <taxon>Eukaryota</taxon>
        <taxon>Fungi</taxon>
        <taxon>Dikarya</taxon>
        <taxon>Basidiomycota</taxon>
        <taxon>Agaricomycotina</taxon>
        <taxon>Agaricomycetes</taxon>
        <taxon>Polyporales</taxon>
        <taxon>Steccherinaceae</taxon>
        <taxon>Steccherinum</taxon>
    </lineage>
</organism>
<feature type="transmembrane region" description="Helical" evidence="2">
    <location>
        <begin position="20"/>
        <end position="39"/>
    </location>
</feature>
<dbReference type="PANTHER" id="PTHR39405:SF1">
    <property type="entry name" value="DSC E3 UBIQUITIN LIGASE COMPLEX SUBUNIT 4"/>
    <property type="match status" value="1"/>
</dbReference>
<reference evidence="4 5" key="1">
    <citation type="submission" date="2018-11" db="EMBL/GenBank/DDBJ databases">
        <title>Genome assembly of Steccherinum ochraceum LE-BIN_3174, the white-rot fungus of the Steccherinaceae family (The Residual Polyporoid clade, Polyporales, Basidiomycota).</title>
        <authorList>
            <person name="Fedorova T.V."/>
            <person name="Glazunova O.A."/>
            <person name="Landesman E.O."/>
            <person name="Moiseenko K.V."/>
            <person name="Psurtseva N.V."/>
            <person name="Savinova O.S."/>
            <person name="Shakhova N.V."/>
            <person name="Tyazhelova T.V."/>
            <person name="Vasina D.V."/>
        </authorList>
    </citation>
    <scope>NUCLEOTIDE SEQUENCE [LARGE SCALE GENOMIC DNA]</scope>
    <source>
        <strain evidence="4 5">LE-BIN_3174</strain>
    </source>
</reference>
<sequence length="249" mass="28487">MHKRHAQRKHIIHSLDTLLYQLHALSFFLSPLLWPYLFRVISQTHFNRPRDVDPKTSLKFWYFLILLFNAGSVWAHATTQPGEGRSVMLDFVGMAHTPTKFHLLCLDVLIIFLTMLLATISYEHSLLAELPPDTTDLLQHIPDTPTSHDISPHDNSKVAEDGESEYVLDIRLASILRRLRDPVPVVQSRTRSTDQELLPLPNVVPWQRLLRRARATAQERIRREAQDRVVDGERGGRRIPGAMDADGGS</sequence>
<protein>
    <recommendedName>
        <fullName evidence="3">DUF1746 domain-containing protein</fullName>
    </recommendedName>
</protein>
<evidence type="ECO:0000313" key="4">
    <source>
        <dbReference type="EMBL" id="TCD69820.1"/>
    </source>
</evidence>
<dbReference type="OrthoDB" id="5428737at2759"/>
<accession>A0A4R0RM44</accession>
<dbReference type="Pfam" id="PF08508">
    <property type="entry name" value="DUF1746"/>
    <property type="match status" value="1"/>
</dbReference>
<feature type="transmembrane region" description="Helical" evidence="2">
    <location>
        <begin position="60"/>
        <end position="79"/>
    </location>
</feature>
<dbReference type="GO" id="GO:0044695">
    <property type="term" value="C:Dsc E3 ubiquitin ligase complex"/>
    <property type="evidence" value="ECO:0007669"/>
    <property type="project" value="InterPro"/>
</dbReference>
<keyword evidence="2" id="KW-1133">Transmembrane helix</keyword>
<dbReference type="PANTHER" id="PTHR39405">
    <property type="entry name" value="DSC E3 UBIQUITIN LIGASE COMPLEX SUBUNIT 4"/>
    <property type="match status" value="1"/>
</dbReference>
<feature type="region of interest" description="Disordered" evidence="1">
    <location>
        <begin position="228"/>
        <end position="249"/>
    </location>
</feature>
<gene>
    <name evidence="4" type="ORF">EIP91_006133</name>
</gene>
<dbReference type="Proteomes" id="UP000292702">
    <property type="component" value="Unassembled WGS sequence"/>
</dbReference>
<dbReference type="EMBL" id="RWJN01000033">
    <property type="protein sequence ID" value="TCD69820.1"/>
    <property type="molecule type" value="Genomic_DNA"/>
</dbReference>
<keyword evidence="2" id="KW-0472">Membrane</keyword>
<evidence type="ECO:0000313" key="5">
    <source>
        <dbReference type="Proteomes" id="UP000292702"/>
    </source>
</evidence>
<name>A0A4R0RM44_9APHY</name>
<dbReference type="InterPro" id="IPR013715">
    <property type="entry name" value="DUF1746"/>
</dbReference>
<feature type="domain" description="DUF1746" evidence="3">
    <location>
        <begin position="14"/>
        <end position="116"/>
    </location>
</feature>
<keyword evidence="5" id="KW-1185">Reference proteome</keyword>
<keyword evidence="2" id="KW-0812">Transmembrane</keyword>
<dbReference type="AlphaFoldDB" id="A0A4R0RM44"/>